<dbReference type="GO" id="GO:0003824">
    <property type="term" value="F:catalytic activity"/>
    <property type="evidence" value="ECO:0007669"/>
    <property type="project" value="InterPro"/>
</dbReference>
<dbReference type="Proteomes" id="UP000008983">
    <property type="component" value="Unassembled WGS sequence"/>
</dbReference>
<dbReference type="STRING" id="857967.G0R6I6"/>
<dbReference type="PANTHER" id="PTHR48228:SF5">
    <property type="entry name" value="ALPHA-METHYLACYL-COA RACEMASE"/>
    <property type="match status" value="1"/>
</dbReference>
<evidence type="ECO:0000313" key="3">
    <source>
        <dbReference type="Proteomes" id="UP000008983"/>
    </source>
</evidence>
<reference evidence="2 3" key="1">
    <citation type="submission" date="2011-07" db="EMBL/GenBank/DDBJ databases">
        <authorList>
            <person name="Coyne R."/>
            <person name="Brami D."/>
            <person name="Johnson J."/>
            <person name="Hostetler J."/>
            <person name="Hannick L."/>
            <person name="Clark T."/>
            <person name="Cassidy-Hanley D."/>
            <person name="Inman J."/>
        </authorList>
    </citation>
    <scope>NUCLEOTIDE SEQUENCE [LARGE SCALE GENOMIC DNA]</scope>
    <source>
        <strain evidence="2 3">G5</strain>
    </source>
</reference>
<dbReference type="InterPro" id="IPR023606">
    <property type="entry name" value="CoA-Trfase_III_dom_1_sf"/>
</dbReference>
<keyword evidence="3" id="KW-1185">Reference proteome</keyword>
<dbReference type="AlphaFoldDB" id="G0R6I6"/>
<dbReference type="SUPFAM" id="SSF89796">
    <property type="entry name" value="CoA-transferase family III (CaiB/BaiF)"/>
    <property type="match status" value="1"/>
</dbReference>
<dbReference type="Gene3D" id="3.40.50.10540">
    <property type="entry name" value="Crotonobetainyl-coa:carnitine coa-transferase, domain 1"/>
    <property type="match status" value="1"/>
</dbReference>
<dbReference type="InterPro" id="IPR044855">
    <property type="entry name" value="CoA-Trfase_III_dom3_sf"/>
</dbReference>
<dbReference type="GeneID" id="14902970"/>
<dbReference type="OrthoDB" id="16747at2759"/>
<evidence type="ECO:0008006" key="4">
    <source>
        <dbReference type="Google" id="ProtNLM"/>
    </source>
</evidence>
<accession>G0R6I6</accession>
<organism evidence="2 3">
    <name type="scientific">Ichthyophthirius multifiliis</name>
    <name type="common">White spot disease agent</name>
    <name type="synonym">Ich</name>
    <dbReference type="NCBI Taxonomy" id="5932"/>
    <lineage>
        <taxon>Eukaryota</taxon>
        <taxon>Sar</taxon>
        <taxon>Alveolata</taxon>
        <taxon>Ciliophora</taxon>
        <taxon>Intramacronucleata</taxon>
        <taxon>Oligohymenophorea</taxon>
        <taxon>Hymenostomatida</taxon>
        <taxon>Ophryoglenina</taxon>
        <taxon>Ichthyophthirius</taxon>
    </lineage>
</organism>
<dbReference type="InParanoid" id="G0R6I6"/>
<dbReference type="PANTHER" id="PTHR48228">
    <property type="entry name" value="SUCCINYL-COA--D-CITRAMALATE COA-TRANSFERASE"/>
    <property type="match status" value="1"/>
</dbReference>
<evidence type="ECO:0000256" key="1">
    <source>
        <dbReference type="ARBA" id="ARBA00008383"/>
    </source>
</evidence>
<dbReference type="Gene3D" id="3.30.1540.10">
    <property type="entry name" value="formyl-coa transferase, domain 3"/>
    <property type="match status" value="1"/>
</dbReference>
<dbReference type="RefSeq" id="XP_004023801.1">
    <property type="nucleotide sequence ID" value="XM_004023752.1"/>
</dbReference>
<name>G0R6I6_ICHMU</name>
<dbReference type="InterPro" id="IPR050509">
    <property type="entry name" value="CoA-transferase_III"/>
</dbReference>
<sequence length="383" mass="43765">MNLPLQGLKVIEFEGLAPTVFLGFILSDFGAQVTIINRENNQNPIGIDTDQTYLNRGKQSLIINFKNPLHIQILKQMINKADILIDCFRPGVLEKVGIGPQDIQNDKLIYARVTGYGQKGPLSKLAGHDINYLGFSGILSTFSPFQYRHDPPNNILADFAAGGGFGALGILLALYERVKTGKGQTVDISLTHCVAYMGSFLHNMQIKGLWNKQRGQNTLDGGAPFYRTYKCLDNKYLTVGCIESTFYDRFLQGLDIQNKELFLQQQFDQDKWLQTSTLFENIFIQKTRDEWIEIFLPLDCCVGPVLEISELPNRKDILNIVIKDQKNNNFQFIKQPLLTNDQNQQQEFKMIPKRGENTLQILQQYNVQQELIYKYTQQKKPNL</sequence>
<dbReference type="OMA" id="VVIDPFR"/>
<dbReference type="EMBL" id="GL984400">
    <property type="protein sequence ID" value="EGR26917.1"/>
    <property type="molecule type" value="Genomic_DNA"/>
</dbReference>
<comment type="similarity">
    <text evidence="1">Belongs to the CoA-transferase III family.</text>
</comment>
<dbReference type="Pfam" id="PF02515">
    <property type="entry name" value="CoA_transf_3"/>
    <property type="match status" value="1"/>
</dbReference>
<gene>
    <name evidence="2" type="ORF">IMG5_204920</name>
</gene>
<dbReference type="InterPro" id="IPR003673">
    <property type="entry name" value="CoA-Trfase_fam_III"/>
</dbReference>
<evidence type="ECO:0000313" key="2">
    <source>
        <dbReference type="EMBL" id="EGR26917.1"/>
    </source>
</evidence>
<proteinExistence type="inferred from homology"/>
<protein>
    <recommendedName>
        <fullName evidence="4">Alpha-methylacyl-CoA racemase</fullName>
    </recommendedName>
</protein>
<dbReference type="eggNOG" id="KOG3957">
    <property type="taxonomic scope" value="Eukaryota"/>
</dbReference>